<evidence type="ECO:0000313" key="12">
    <source>
        <dbReference type="Proteomes" id="UP000308230"/>
    </source>
</evidence>
<feature type="transmembrane region" description="Helical" evidence="9">
    <location>
        <begin position="71"/>
        <end position="94"/>
    </location>
</feature>
<dbReference type="Gene3D" id="3.30.565.10">
    <property type="entry name" value="Histidine kinase-like ATPase, C-terminal domain"/>
    <property type="match status" value="1"/>
</dbReference>
<protein>
    <recommendedName>
        <fullName evidence="2">histidine kinase</fullName>
        <ecNumber evidence="2">2.7.13.3</ecNumber>
    </recommendedName>
</protein>
<dbReference type="EC" id="2.7.13.3" evidence="2"/>
<feature type="transmembrane region" description="Helical" evidence="9">
    <location>
        <begin position="100"/>
        <end position="119"/>
    </location>
</feature>
<keyword evidence="3" id="KW-0597">Phosphoprotein</keyword>
<keyword evidence="5" id="KW-0547">Nucleotide-binding</keyword>
<evidence type="ECO:0000256" key="7">
    <source>
        <dbReference type="ARBA" id="ARBA00022840"/>
    </source>
</evidence>
<evidence type="ECO:0000256" key="2">
    <source>
        <dbReference type="ARBA" id="ARBA00012438"/>
    </source>
</evidence>
<dbReference type="Pfam" id="PF02518">
    <property type="entry name" value="HATPase_c"/>
    <property type="match status" value="1"/>
</dbReference>
<evidence type="ECO:0000256" key="4">
    <source>
        <dbReference type="ARBA" id="ARBA00022679"/>
    </source>
</evidence>
<dbReference type="InterPro" id="IPR005467">
    <property type="entry name" value="His_kinase_dom"/>
</dbReference>
<dbReference type="SUPFAM" id="SSF55874">
    <property type="entry name" value="ATPase domain of HSP90 chaperone/DNA topoisomerase II/histidine kinase"/>
    <property type="match status" value="1"/>
</dbReference>
<dbReference type="SUPFAM" id="SSF47384">
    <property type="entry name" value="Homodimeric domain of signal transducing histidine kinase"/>
    <property type="match status" value="1"/>
</dbReference>
<comment type="caution">
    <text evidence="11">The sequence shown here is derived from an EMBL/GenBank/DDBJ whole genome shotgun (WGS) entry which is preliminary data.</text>
</comment>
<keyword evidence="8" id="KW-0902">Two-component regulatory system</keyword>
<dbReference type="Gene3D" id="1.10.287.130">
    <property type="match status" value="1"/>
</dbReference>
<dbReference type="InterPro" id="IPR036097">
    <property type="entry name" value="HisK_dim/P_sf"/>
</dbReference>
<dbReference type="CDD" id="cd00075">
    <property type="entry name" value="HATPase"/>
    <property type="match status" value="1"/>
</dbReference>
<evidence type="ECO:0000256" key="8">
    <source>
        <dbReference type="ARBA" id="ARBA00023012"/>
    </source>
</evidence>
<gene>
    <name evidence="11" type="ORF">FCL54_12715</name>
</gene>
<comment type="catalytic activity">
    <reaction evidence="1">
        <text>ATP + protein L-histidine = ADP + protein N-phospho-L-histidine.</text>
        <dbReference type="EC" id="2.7.13.3"/>
    </reaction>
</comment>
<dbReference type="AlphaFoldDB" id="A0A5R9F7K1"/>
<feature type="transmembrane region" description="Helical" evidence="9">
    <location>
        <begin position="45"/>
        <end position="64"/>
    </location>
</feature>
<dbReference type="EMBL" id="SWLG01000008">
    <property type="protein sequence ID" value="TLS36813.1"/>
    <property type="molecule type" value="Genomic_DNA"/>
</dbReference>
<evidence type="ECO:0000256" key="6">
    <source>
        <dbReference type="ARBA" id="ARBA00022777"/>
    </source>
</evidence>
<keyword evidence="9" id="KW-0472">Membrane</keyword>
<feature type="domain" description="Histidine kinase" evidence="10">
    <location>
        <begin position="207"/>
        <end position="413"/>
    </location>
</feature>
<dbReference type="InterPro" id="IPR003594">
    <property type="entry name" value="HATPase_dom"/>
</dbReference>
<evidence type="ECO:0000313" key="11">
    <source>
        <dbReference type="EMBL" id="TLS36813.1"/>
    </source>
</evidence>
<organism evidence="11 12">
    <name type="scientific">Exobacillus caeni</name>
    <dbReference type="NCBI Taxonomy" id="2574798"/>
    <lineage>
        <taxon>Bacteria</taxon>
        <taxon>Bacillati</taxon>
        <taxon>Bacillota</taxon>
        <taxon>Bacilli</taxon>
        <taxon>Bacillales</taxon>
        <taxon>Guptibacillaceae</taxon>
        <taxon>Exobacillus</taxon>
    </lineage>
</organism>
<keyword evidence="7" id="KW-0067">ATP-binding</keyword>
<dbReference type="GO" id="GO:0000155">
    <property type="term" value="F:phosphorelay sensor kinase activity"/>
    <property type="evidence" value="ECO:0007669"/>
    <property type="project" value="InterPro"/>
</dbReference>
<dbReference type="InterPro" id="IPR003661">
    <property type="entry name" value="HisK_dim/P_dom"/>
</dbReference>
<feature type="transmembrane region" description="Helical" evidence="9">
    <location>
        <begin position="131"/>
        <end position="151"/>
    </location>
</feature>
<evidence type="ECO:0000256" key="3">
    <source>
        <dbReference type="ARBA" id="ARBA00022553"/>
    </source>
</evidence>
<dbReference type="RefSeq" id="WP_138127010.1">
    <property type="nucleotide sequence ID" value="NZ_SWLG01000008.1"/>
</dbReference>
<feature type="transmembrane region" description="Helical" evidence="9">
    <location>
        <begin position="157"/>
        <end position="179"/>
    </location>
</feature>
<dbReference type="InterPro" id="IPR004358">
    <property type="entry name" value="Sig_transdc_His_kin-like_C"/>
</dbReference>
<evidence type="ECO:0000256" key="1">
    <source>
        <dbReference type="ARBA" id="ARBA00000085"/>
    </source>
</evidence>
<dbReference type="OrthoDB" id="9815750at2"/>
<dbReference type="GO" id="GO:0005524">
    <property type="term" value="F:ATP binding"/>
    <property type="evidence" value="ECO:0007669"/>
    <property type="project" value="UniProtKB-KW"/>
</dbReference>
<reference evidence="11 12" key="1">
    <citation type="submission" date="2019-04" db="EMBL/GenBank/DDBJ databases">
        <title>Bacillus caeni sp. nov., a bacterium isolated from mangrove sediment.</title>
        <authorList>
            <person name="Huang H."/>
            <person name="Mo K."/>
            <person name="Hu Y."/>
        </authorList>
    </citation>
    <scope>NUCLEOTIDE SEQUENCE [LARGE SCALE GENOMIC DNA]</scope>
    <source>
        <strain evidence="11 12">HB172195</strain>
    </source>
</reference>
<dbReference type="CDD" id="cd00082">
    <property type="entry name" value="HisKA"/>
    <property type="match status" value="1"/>
</dbReference>
<evidence type="ECO:0000259" key="10">
    <source>
        <dbReference type="PROSITE" id="PS50109"/>
    </source>
</evidence>
<evidence type="ECO:0000256" key="5">
    <source>
        <dbReference type="ARBA" id="ARBA00022741"/>
    </source>
</evidence>
<sequence>MVETIHHLILHVVFILFTILLYQMFSDEKENDPNRVNTGFLLMNIVILIFTMGFPVIYSSGYVYDFKVIPIIIAFLYGGIRVGFLTFLAMLLVSFFTDHVFVKLFGNYAVFCLLLVPISKLYRRYDSRGKLLTISLFYLAIPFTRTIYLIYENELEQIPFMISSTIIIWITLVLIVYLIENRMEQIRIKKELLKAEKLNVVSQLAASVAHEIRNPMTTVRGFMQLLQGEVLSNEQKTFISISIKELDRAQEVINQYLSLAKPQTEEFEVFSLTEVINDSVEVMSTYAVMSSIKIKKNVAENLSIQGLKVEMQQVLINLLKNAIEAIKENGEIMVKALENKHGQIIITVKDNGGGMPKEQLKLLGRPYYSTKEKGTGLGLTVCYQIVKRMKGEIKVESKENQGTTFTIKLPIPNVNPR</sequence>
<dbReference type="PROSITE" id="PS50109">
    <property type="entry name" value="HIS_KIN"/>
    <property type="match status" value="1"/>
</dbReference>
<proteinExistence type="predicted"/>
<dbReference type="PRINTS" id="PR00344">
    <property type="entry name" value="BCTRLSENSOR"/>
</dbReference>
<keyword evidence="4" id="KW-0808">Transferase</keyword>
<dbReference type="SMART" id="SM00388">
    <property type="entry name" value="HisKA"/>
    <property type="match status" value="1"/>
</dbReference>
<evidence type="ECO:0000256" key="9">
    <source>
        <dbReference type="SAM" id="Phobius"/>
    </source>
</evidence>
<keyword evidence="6" id="KW-0418">Kinase</keyword>
<dbReference type="Proteomes" id="UP000308230">
    <property type="component" value="Unassembled WGS sequence"/>
</dbReference>
<dbReference type="PANTHER" id="PTHR43065:SF46">
    <property type="entry name" value="C4-DICARBOXYLATE TRANSPORT SENSOR PROTEIN DCTB"/>
    <property type="match status" value="1"/>
</dbReference>
<accession>A0A5R9F7K1</accession>
<dbReference type="InterPro" id="IPR036890">
    <property type="entry name" value="HATPase_C_sf"/>
</dbReference>
<dbReference type="Pfam" id="PF00512">
    <property type="entry name" value="HisKA"/>
    <property type="match status" value="1"/>
</dbReference>
<name>A0A5R9F7K1_9BACL</name>
<keyword evidence="9" id="KW-1133">Transmembrane helix</keyword>
<keyword evidence="9" id="KW-0812">Transmembrane</keyword>
<dbReference type="PANTHER" id="PTHR43065">
    <property type="entry name" value="SENSOR HISTIDINE KINASE"/>
    <property type="match status" value="1"/>
</dbReference>
<feature type="transmembrane region" description="Helical" evidence="9">
    <location>
        <begin position="7"/>
        <end position="25"/>
    </location>
</feature>
<dbReference type="SMART" id="SM00387">
    <property type="entry name" value="HATPase_c"/>
    <property type="match status" value="1"/>
</dbReference>
<keyword evidence="12" id="KW-1185">Reference proteome</keyword>